<gene>
    <name evidence="3" type="ORF">Bccel_2781</name>
</gene>
<dbReference type="eggNOG" id="COG1192">
    <property type="taxonomic scope" value="Bacteria"/>
</dbReference>
<dbReference type="InterPro" id="IPR027417">
    <property type="entry name" value="P-loop_NTPase"/>
</dbReference>
<reference evidence="4" key="1">
    <citation type="submission" date="2015-07" db="EMBL/GenBank/DDBJ databases">
        <title>Near-Complete Genome Sequence of the Cellulolytic Bacterium Bacteroides (Pseudobacteroides) cellulosolvens ATCC 35603.</title>
        <authorList>
            <person name="Dassa B."/>
            <person name="Utturkar S.M."/>
            <person name="Klingeman D.M."/>
            <person name="Hurt R.A."/>
            <person name="Keller M."/>
            <person name="Xu J."/>
            <person name="Reddy Y.H.K."/>
            <person name="Borovok I."/>
            <person name="Grinberg I.R."/>
            <person name="Lamed R."/>
            <person name="Zhivin O."/>
            <person name="Bayer E.A."/>
            <person name="Brown S.D."/>
        </authorList>
    </citation>
    <scope>NUCLEOTIDE SEQUENCE [LARGE SCALE GENOMIC DNA]</scope>
    <source>
        <strain evidence="4">DSM 2933</strain>
    </source>
</reference>
<feature type="domain" description="CobQ/CobB/MinD/ParA nucleotide binding" evidence="2">
    <location>
        <begin position="220"/>
        <end position="445"/>
    </location>
</feature>
<proteinExistence type="predicted"/>
<comment type="caution">
    <text evidence="3">The sequence shown here is derived from an EMBL/GenBank/DDBJ whole genome shotgun (WGS) entry which is preliminary data.</text>
</comment>
<dbReference type="AlphaFoldDB" id="A0A0L6JP76"/>
<dbReference type="STRING" id="398512.Bccel_2781"/>
<dbReference type="Proteomes" id="UP000036923">
    <property type="component" value="Unassembled WGS sequence"/>
</dbReference>
<name>A0A0L6JP76_9FIRM</name>
<organism evidence="3 4">
    <name type="scientific">Pseudobacteroides cellulosolvens ATCC 35603 = DSM 2933</name>
    <dbReference type="NCBI Taxonomy" id="398512"/>
    <lineage>
        <taxon>Bacteria</taxon>
        <taxon>Bacillati</taxon>
        <taxon>Bacillota</taxon>
        <taxon>Clostridia</taxon>
        <taxon>Eubacteriales</taxon>
        <taxon>Oscillospiraceae</taxon>
        <taxon>Pseudobacteroides</taxon>
    </lineage>
</organism>
<evidence type="ECO:0000313" key="4">
    <source>
        <dbReference type="Proteomes" id="UP000036923"/>
    </source>
</evidence>
<dbReference type="OrthoDB" id="2663226at2"/>
<feature type="compositionally biased region" description="Polar residues" evidence="1">
    <location>
        <begin position="144"/>
        <end position="153"/>
    </location>
</feature>
<dbReference type="InterPro" id="IPR002586">
    <property type="entry name" value="CobQ/CobB/MinD/ParA_Nub-bd_dom"/>
</dbReference>
<dbReference type="Pfam" id="PF01656">
    <property type="entry name" value="CbiA"/>
    <property type="match status" value="1"/>
</dbReference>
<keyword evidence="4" id="KW-1185">Reference proteome</keyword>
<evidence type="ECO:0000313" key="3">
    <source>
        <dbReference type="EMBL" id="KNY27510.1"/>
    </source>
</evidence>
<dbReference type="SUPFAM" id="SSF52540">
    <property type="entry name" value="P-loop containing nucleoside triphosphate hydrolases"/>
    <property type="match status" value="1"/>
</dbReference>
<evidence type="ECO:0000259" key="2">
    <source>
        <dbReference type="Pfam" id="PF01656"/>
    </source>
</evidence>
<sequence length="468" mass="52752">MGVITILKIHIIAGSSCELLSQILSKHEEINIVGYDKTIDDAINTLQNTYRSIDEVLLIDQGITGNLSDFETVLKSFKELLYGPLRDVEFKFVTKEPQYHQAFNQTVGNERKFKAYFIDKIKIPASTLIDICLERLKSNDPVTMGNNELNGASEQPKKKKGFPFFGRRSDPTPAQREPNNQAFSRISDNQPQDYQYQEKTISMIMPSNMSRAIAITGHRGSGVTSTAANLAVESSSQGLRTLLIDLDTCFRGQNLYFNKFGDEVDINPDLAASLIKCLLKPDSYNINSCRINENLSLITLAYSIDSKDKLFEFITPKRVLNLVTMLKPKFNTVILDIPLEFLAECYELLIHLDSIGLCANNSMYSIINSAKMVGDSFESEDLSVFHMKTKLVITKFNENNKHQNKKLTPEFTCDILNDIGEIMDTGIHCAGIVPYTREFDLQIDSGKKLCTTSKEYNTHYLGILKNLL</sequence>
<dbReference type="EMBL" id="LGTC01000001">
    <property type="protein sequence ID" value="KNY27510.1"/>
    <property type="molecule type" value="Genomic_DNA"/>
</dbReference>
<feature type="compositionally biased region" description="Polar residues" evidence="1">
    <location>
        <begin position="177"/>
        <end position="190"/>
    </location>
</feature>
<protein>
    <submittedName>
        <fullName evidence="3">AAA domain containing protein</fullName>
    </submittedName>
</protein>
<evidence type="ECO:0000256" key="1">
    <source>
        <dbReference type="SAM" id="MobiDB-lite"/>
    </source>
</evidence>
<feature type="region of interest" description="Disordered" evidence="1">
    <location>
        <begin position="144"/>
        <end position="190"/>
    </location>
</feature>
<dbReference type="Gene3D" id="3.40.50.300">
    <property type="entry name" value="P-loop containing nucleotide triphosphate hydrolases"/>
    <property type="match status" value="1"/>
</dbReference>
<dbReference type="RefSeq" id="WP_050753440.1">
    <property type="nucleotide sequence ID" value="NZ_JQKC01000032.1"/>
</dbReference>
<accession>A0A0L6JP76</accession>